<dbReference type="EMBL" id="LR721775">
    <property type="protein sequence ID" value="VVV53196.1"/>
    <property type="molecule type" value="Genomic_DNA"/>
</dbReference>
<gene>
    <name evidence="2" type="ORF">NYM_LOCUS3727</name>
</gene>
<keyword evidence="1" id="KW-1133">Transmembrane helix</keyword>
<feature type="transmembrane region" description="Helical" evidence="1">
    <location>
        <begin position="15"/>
        <end position="36"/>
    </location>
</feature>
<keyword evidence="1" id="KW-0812">Transmembrane</keyword>
<dbReference type="AlphaFoldDB" id="A0A5K0WL73"/>
<organism evidence="2">
    <name type="scientific">Nymphaea colorata</name>
    <name type="common">pocket water lily</name>
    <dbReference type="NCBI Taxonomy" id="210225"/>
    <lineage>
        <taxon>Eukaryota</taxon>
        <taxon>Viridiplantae</taxon>
        <taxon>Streptophyta</taxon>
        <taxon>Embryophyta</taxon>
        <taxon>Tracheophyta</taxon>
        <taxon>Spermatophyta</taxon>
        <taxon>Magnoliopsida</taxon>
        <taxon>Nymphaeales</taxon>
        <taxon>Nymphaeaceae</taxon>
        <taxon>Nymphaea</taxon>
    </lineage>
</organism>
<sequence>MKPSIVSSNRLGPTIWDIIAVNFVPVVTIDIVEIWIPKKRRDTHRFDMETVEEEEQRSLAALLPL</sequence>
<evidence type="ECO:0000256" key="1">
    <source>
        <dbReference type="SAM" id="Phobius"/>
    </source>
</evidence>
<reference evidence="2" key="1">
    <citation type="submission" date="2019-09" db="EMBL/GenBank/DDBJ databases">
        <authorList>
            <person name="Zhang L."/>
        </authorList>
    </citation>
    <scope>NUCLEOTIDE SEQUENCE</scope>
</reference>
<dbReference type="Gramene" id="NC10G0032110.1">
    <property type="protein sequence ID" value="NC10G0032110.1:cds"/>
    <property type="gene ID" value="NC10G0032110"/>
</dbReference>
<evidence type="ECO:0000313" key="2">
    <source>
        <dbReference type="EMBL" id="VVV53196.1"/>
    </source>
</evidence>
<accession>A0A5K0WL73</accession>
<protein>
    <submittedName>
        <fullName evidence="2">Uncharacterized protein</fullName>
    </submittedName>
</protein>
<keyword evidence="1" id="KW-0472">Membrane</keyword>
<proteinExistence type="predicted"/>
<name>A0A5K0WL73_9MAGN</name>